<feature type="region of interest" description="Disordered" evidence="1">
    <location>
        <begin position="1"/>
        <end position="59"/>
    </location>
</feature>
<feature type="compositionally biased region" description="Low complexity" evidence="1">
    <location>
        <begin position="1"/>
        <end position="38"/>
    </location>
</feature>
<evidence type="ECO:0000313" key="3">
    <source>
        <dbReference type="Proteomes" id="UP001498398"/>
    </source>
</evidence>
<protein>
    <submittedName>
        <fullName evidence="2">Uncharacterized protein</fullName>
    </submittedName>
</protein>
<evidence type="ECO:0000256" key="1">
    <source>
        <dbReference type="SAM" id="MobiDB-lite"/>
    </source>
</evidence>
<evidence type="ECO:0000313" key="2">
    <source>
        <dbReference type="EMBL" id="KAK7447669.1"/>
    </source>
</evidence>
<organism evidence="2 3">
    <name type="scientific">Marasmiellus scandens</name>
    <dbReference type="NCBI Taxonomy" id="2682957"/>
    <lineage>
        <taxon>Eukaryota</taxon>
        <taxon>Fungi</taxon>
        <taxon>Dikarya</taxon>
        <taxon>Basidiomycota</taxon>
        <taxon>Agaricomycotina</taxon>
        <taxon>Agaricomycetes</taxon>
        <taxon>Agaricomycetidae</taxon>
        <taxon>Agaricales</taxon>
        <taxon>Marasmiineae</taxon>
        <taxon>Omphalotaceae</taxon>
        <taxon>Marasmiellus</taxon>
    </lineage>
</organism>
<dbReference type="Proteomes" id="UP001498398">
    <property type="component" value="Unassembled WGS sequence"/>
</dbReference>
<comment type="caution">
    <text evidence="2">The sequence shown here is derived from an EMBL/GenBank/DDBJ whole genome shotgun (WGS) entry which is preliminary data.</text>
</comment>
<name>A0ABR1J676_9AGAR</name>
<sequence length="101" mass="11047">MSSSNSRSSRSHHSSSSQSSAPSLSATASTAPSSSVVSTPRTGTHLPLDTPQAPADERGRYLFEERGRYPFLFAMSFVLNIFFHARESDAAFAVRNSRRDH</sequence>
<gene>
    <name evidence="2" type="ORF">VKT23_013925</name>
</gene>
<reference evidence="2 3" key="1">
    <citation type="submission" date="2024-01" db="EMBL/GenBank/DDBJ databases">
        <title>A draft genome for the cacao thread blight pathogen Marasmiellus scandens.</title>
        <authorList>
            <person name="Baruah I.K."/>
            <person name="Leung J."/>
            <person name="Bukari Y."/>
            <person name="Amoako-Attah I."/>
            <person name="Meinhardt L.W."/>
            <person name="Bailey B.A."/>
            <person name="Cohen S.P."/>
        </authorList>
    </citation>
    <scope>NUCLEOTIDE SEQUENCE [LARGE SCALE GENOMIC DNA]</scope>
    <source>
        <strain evidence="2 3">GH-19</strain>
    </source>
</reference>
<keyword evidence="3" id="KW-1185">Reference proteome</keyword>
<dbReference type="EMBL" id="JBANRG010000040">
    <property type="protein sequence ID" value="KAK7447669.1"/>
    <property type="molecule type" value="Genomic_DNA"/>
</dbReference>
<proteinExistence type="predicted"/>
<accession>A0ABR1J676</accession>